<dbReference type="SUPFAM" id="SSF81273">
    <property type="entry name" value="H-NS histone-like proteins"/>
    <property type="match status" value="2"/>
</dbReference>
<feature type="domain" description="DNA-binding protein H-NS-like C-terminal" evidence="6">
    <location>
        <begin position="88"/>
        <end position="134"/>
    </location>
</feature>
<evidence type="ECO:0000256" key="4">
    <source>
        <dbReference type="ARBA" id="ARBA00023125"/>
    </source>
</evidence>
<dbReference type="EMBL" id="JAOPLU010000001">
    <property type="protein sequence ID" value="MDM5129584.1"/>
    <property type="molecule type" value="Genomic_DNA"/>
</dbReference>
<dbReference type="Pfam" id="PF00816">
    <property type="entry name" value="Histone_HNS"/>
    <property type="match status" value="1"/>
</dbReference>
<keyword evidence="3" id="KW-0963">Cytoplasm</keyword>
<evidence type="ECO:0000313" key="7">
    <source>
        <dbReference type="EMBL" id="MDM5129584.1"/>
    </source>
</evidence>
<keyword evidence="8" id="KW-1185">Reference proteome</keyword>
<accession>A0ABT7Q6M9</accession>
<dbReference type="Pfam" id="PF22470">
    <property type="entry name" value="Histone_HNS_N"/>
    <property type="match status" value="1"/>
</dbReference>
<dbReference type="InterPro" id="IPR001801">
    <property type="entry name" value="Histone_HNS"/>
</dbReference>
<evidence type="ECO:0000256" key="5">
    <source>
        <dbReference type="PIRNR" id="PIRNR002096"/>
    </source>
</evidence>
<name>A0ABT7Q6M9_9GAMM</name>
<dbReference type="PANTHER" id="PTHR38097">
    <property type="match status" value="1"/>
</dbReference>
<evidence type="ECO:0000256" key="1">
    <source>
        <dbReference type="ARBA" id="ARBA00004453"/>
    </source>
</evidence>
<reference evidence="7" key="1">
    <citation type="submission" date="2024-05" db="EMBL/GenBank/DDBJ databases">
        <title>WGS of Aeromonas isolates.</title>
        <authorList>
            <person name="Lee H."/>
        </authorList>
    </citation>
    <scope>NUCLEOTIDE SEQUENCE</scope>
    <source>
        <strain evidence="7">LP308</strain>
    </source>
</reference>
<gene>
    <name evidence="7" type="ORF">OB962_01025</name>
</gene>
<dbReference type="RefSeq" id="WP_290040416.1">
    <property type="nucleotide sequence ID" value="NZ_JAOPLU010000001.1"/>
</dbReference>
<evidence type="ECO:0000256" key="3">
    <source>
        <dbReference type="ARBA" id="ARBA00022490"/>
    </source>
</evidence>
<comment type="similarity">
    <text evidence="2 5">Belongs to the histone-like protein H-NS family.</text>
</comment>
<comment type="subcellular location">
    <subcellularLocation>
        <location evidence="1">Cytoplasm</location>
        <location evidence="1">Nucleoid</location>
    </subcellularLocation>
</comment>
<sequence>MSEFLKVLLNIRSLRAALRELSLEQLQEAHEKIELIYLERLEVAEKEQAAQAEHQQKLAEFQAMLAQAGIDPTELVGSAPTTSTGTVKVKRAPRPPKYRYVENGVEKTWTGQGRTPKFLAEQLEQGRQLDDFLI</sequence>
<evidence type="ECO:0000259" key="6">
    <source>
        <dbReference type="SMART" id="SM00528"/>
    </source>
</evidence>
<dbReference type="Gene3D" id="1.10.287.1050">
    <property type="entry name" value="H-NS histone-like proteins"/>
    <property type="match status" value="1"/>
</dbReference>
<comment type="caution">
    <text evidence="7">The sequence shown here is derived from an EMBL/GenBank/DDBJ whole genome shotgun (WGS) entry which is preliminary data.</text>
</comment>
<proteinExistence type="inferred from homology"/>
<protein>
    <recommendedName>
        <fullName evidence="5">DNA-binding protein</fullName>
    </recommendedName>
</protein>
<dbReference type="InterPro" id="IPR037150">
    <property type="entry name" value="H-NS_C_dom_sf"/>
</dbReference>
<dbReference type="InterPro" id="IPR054180">
    <property type="entry name" value="H-NS-like_N"/>
</dbReference>
<keyword evidence="4 5" id="KW-0238">DNA-binding</keyword>
<dbReference type="InterPro" id="IPR027454">
    <property type="entry name" value="Histone_HNS_N"/>
</dbReference>
<dbReference type="SMART" id="SM00528">
    <property type="entry name" value="HNS"/>
    <property type="match status" value="1"/>
</dbReference>
<dbReference type="Proteomes" id="UP001168109">
    <property type="component" value="Unassembled WGS sequence"/>
</dbReference>
<dbReference type="Gene3D" id="4.10.430.10">
    <property type="entry name" value="Histone-like protein H-NS, C-terminal domain"/>
    <property type="match status" value="1"/>
</dbReference>
<evidence type="ECO:0000313" key="8">
    <source>
        <dbReference type="Proteomes" id="UP001168109"/>
    </source>
</evidence>
<dbReference type="PIRSF" id="PIRSF002096">
    <property type="entry name" value="HnS"/>
    <property type="match status" value="1"/>
</dbReference>
<dbReference type="InterPro" id="IPR027444">
    <property type="entry name" value="H-NS_C_dom"/>
</dbReference>
<evidence type="ECO:0000256" key="2">
    <source>
        <dbReference type="ARBA" id="ARBA00010610"/>
    </source>
</evidence>
<organism evidence="7 8">
    <name type="scientific">Aeromonas piscicola</name>
    <dbReference type="NCBI Taxonomy" id="600645"/>
    <lineage>
        <taxon>Bacteria</taxon>
        <taxon>Pseudomonadati</taxon>
        <taxon>Pseudomonadota</taxon>
        <taxon>Gammaproteobacteria</taxon>
        <taxon>Aeromonadales</taxon>
        <taxon>Aeromonadaceae</taxon>
        <taxon>Aeromonas</taxon>
    </lineage>
</organism>
<dbReference type="PANTHER" id="PTHR38097:SF2">
    <property type="entry name" value="DNA-BINDING PROTEIN STPA"/>
    <property type="match status" value="1"/>
</dbReference>